<evidence type="ECO:0000256" key="1">
    <source>
        <dbReference type="SAM" id="MobiDB-lite"/>
    </source>
</evidence>
<reference evidence="4" key="1">
    <citation type="journal article" date="2024" name="IScience">
        <title>Strigolactones Initiate the Formation of Haustorium-like Structures in Castilleja.</title>
        <authorList>
            <person name="Buerger M."/>
            <person name="Peterson D."/>
            <person name="Chory J."/>
        </authorList>
    </citation>
    <scope>NUCLEOTIDE SEQUENCE [LARGE SCALE GENOMIC DNA]</scope>
</reference>
<evidence type="ECO:0000313" key="4">
    <source>
        <dbReference type="Proteomes" id="UP001632038"/>
    </source>
</evidence>
<evidence type="ECO:0000313" key="3">
    <source>
        <dbReference type="EMBL" id="KAL3649063.1"/>
    </source>
</evidence>
<gene>
    <name evidence="3" type="ORF">CASFOL_005466</name>
</gene>
<comment type="caution">
    <text evidence="3">The sequence shown here is derived from an EMBL/GenBank/DDBJ whole genome shotgun (WGS) entry which is preliminary data.</text>
</comment>
<feature type="signal peptide" evidence="2">
    <location>
        <begin position="1"/>
        <end position="18"/>
    </location>
</feature>
<evidence type="ECO:0000256" key="2">
    <source>
        <dbReference type="SAM" id="SignalP"/>
    </source>
</evidence>
<name>A0ABD3E3J0_9LAMI</name>
<sequence>MSLEWLLLTNSQLLCIHALQVKSLDFKMQDTSMVEHFIVLDGGEASSSLHLGGSESRSMHLGGSESRSMF</sequence>
<dbReference type="EMBL" id="JAVIJP010000007">
    <property type="protein sequence ID" value="KAL3649063.1"/>
    <property type="molecule type" value="Genomic_DNA"/>
</dbReference>
<keyword evidence="4" id="KW-1185">Reference proteome</keyword>
<dbReference type="AlphaFoldDB" id="A0ABD3E3J0"/>
<feature type="region of interest" description="Disordered" evidence="1">
    <location>
        <begin position="47"/>
        <end position="70"/>
    </location>
</feature>
<accession>A0ABD3E3J0</accession>
<protein>
    <submittedName>
        <fullName evidence="3">Uncharacterized protein</fullName>
    </submittedName>
</protein>
<feature type="chain" id="PRO_5044886916" evidence="2">
    <location>
        <begin position="19"/>
        <end position="70"/>
    </location>
</feature>
<proteinExistence type="predicted"/>
<dbReference type="Proteomes" id="UP001632038">
    <property type="component" value="Unassembled WGS sequence"/>
</dbReference>
<keyword evidence="2" id="KW-0732">Signal</keyword>
<organism evidence="3 4">
    <name type="scientific">Castilleja foliolosa</name>
    <dbReference type="NCBI Taxonomy" id="1961234"/>
    <lineage>
        <taxon>Eukaryota</taxon>
        <taxon>Viridiplantae</taxon>
        <taxon>Streptophyta</taxon>
        <taxon>Embryophyta</taxon>
        <taxon>Tracheophyta</taxon>
        <taxon>Spermatophyta</taxon>
        <taxon>Magnoliopsida</taxon>
        <taxon>eudicotyledons</taxon>
        <taxon>Gunneridae</taxon>
        <taxon>Pentapetalae</taxon>
        <taxon>asterids</taxon>
        <taxon>lamiids</taxon>
        <taxon>Lamiales</taxon>
        <taxon>Orobanchaceae</taxon>
        <taxon>Pedicularideae</taxon>
        <taxon>Castillejinae</taxon>
        <taxon>Castilleja</taxon>
    </lineage>
</organism>